<keyword evidence="1" id="KW-0472">Membrane</keyword>
<sequence length="193" mass="22355">MIGLMFLAAFGIYLAFSIWVIKTTIAWAKRTGRGVRRWGLIASLVMYLLVFWDHLPTLLLYKYYCATKAGLWVYKTPEQWMKENPGVAETLTWKENSPQVTNGTGDLILQVNERFVWREAVSKSHILPVRISTETIVDTKKDEVMVKRVSIGAGYRGSLEMLKFWTSMGPCMPKIKEYGYYQDRFHRMGRGIK</sequence>
<keyword evidence="1" id="KW-1133">Transmembrane helix</keyword>
<organism evidence="2 3">
    <name type="scientific">Geotalea daltonii (strain DSM 22248 / JCM 15807 / FRC-32)</name>
    <name type="common">Geobacter daltonii</name>
    <dbReference type="NCBI Taxonomy" id="316067"/>
    <lineage>
        <taxon>Bacteria</taxon>
        <taxon>Pseudomonadati</taxon>
        <taxon>Thermodesulfobacteriota</taxon>
        <taxon>Desulfuromonadia</taxon>
        <taxon>Geobacterales</taxon>
        <taxon>Geobacteraceae</taxon>
        <taxon>Geotalea</taxon>
    </lineage>
</organism>
<feature type="transmembrane region" description="Helical" evidence="1">
    <location>
        <begin position="40"/>
        <end position="61"/>
    </location>
</feature>
<dbReference type="RefSeq" id="WP_012648394.1">
    <property type="nucleotide sequence ID" value="NC_011979.1"/>
</dbReference>
<proteinExistence type="predicted"/>
<dbReference type="EMBL" id="CP001390">
    <property type="protein sequence ID" value="ACM21666.1"/>
    <property type="molecule type" value="Genomic_DNA"/>
</dbReference>
<dbReference type="eggNOG" id="ENOG503443T">
    <property type="taxonomic scope" value="Bacteria"/>
</dbReference>
<accession>B9M4Y2</accession>
<dbReference type="AlphaFoldDB" id="B9M4Y2"/>
<dbReference type="KEGG" id="geo:Geob_3323"/>
<dbReference type="HOGENOM" id="CLU_1407000_0_0_7"/>
<name>B9M4Y2_GEODF</name>
<keyword evidence="3" id="KW-1185">Reference proteome</keyword>
<evidence type="ECO:0000313" key="3">
    <source>
        <dbReference type="Proteomes" id="UP000007721"/>
    </source>
</evidence>
<gene>
    <name evidence="2" type="ordered locus">Geob_3323</name>
</gene>
<evidence type="ECO:0000313" key="2">
    <source>
        <dbReference type="EMBL" id="ACM21666.1"/>
    </source>
</evidence>
<dbReference type="OrthoDB" id="5511222at2"/>
<protein>
    <submittedName>
        <fullName evidence="2">Uncharacterized protein</fullName>
    </submittedName>
</protein>
<dbReference type="STRING" id="316067.Geob_3323"/>
<dbReference type="Proteomes" id="UP000007721">
    <property type="component" value="Chromosome"/>
</dbReference>
<reference evidence="2 3" key="1">
    <citation type="submission" date="2009-01" db="EMBL/GenBank/DDBJ databases">
        <title>Complete sequence of Geobacter sp. FRC-32.</title>
        <authorList>
            <consortium name="US DOE Joint Genome Institute"/>
            <person name="Lucas S."/>
            <person name="Copeland A."/>
            <person name="Lapidus A."/>
            <person name="Glavina del Rio T."/>
            <person name="Dalin E."/>
            <person name="Tice H."/>
            <person name="Bruce D."/>
            <person name="Goodwin L."/>
            <person name="Pitluck S."/>
            <person name="Saunders E."/>
            <person name="Brettin T."/>
            <person name="Detter J.C."/>
            <person name="Han C."/>
            <person name="Larimer F."/>
            <person name="Land M."/>
            <person name="Hauser L."/>
            <person name="Kyrpides N."/>
            <person name="Ovchinnikova G."/>
            <person name="Kostka J."/>
            <person name="Richardson P."/>
        </authorList>
    </citation>
    <scope>NUCLEOTIDE SEQUENCE [LARGE SCALE GENOMIC DNA]</scope>
    <source>
        <strain evidence="3">DSM 22248 / JCM 15807 / FRC-32</strain>
    </source>
</reference>
<keyword evidence="1" id="KW-0812">Transmembrane</keyword>
<feature type="transmembrane region" description="Helical" evidence="1">
    <location>
        <begin position="6"/>
        <end position="28"/>
    </location>
</feature>
<evidence type="ECO:0000256" key="1">
    <source>
        <dbReference type="SAM" id="Phobius"/>
    </source>
</evidence>